<dbReference type="AlphaFoldDB" id="A0A1X0WKC6"/>
<keyword evidence="6 18" id="KW-0963">Cytoplasm</keyword>
<dbReference type="InterPro" id="IPR005905">
    <property type="entry name" value="D_ala_D_ala"/>
</dbReference>
<dbReference type="PROSITE" id="PS50975">
    <property type="entry name" value="ATP_GRASP"/>
    <property type="match status" value="1"/>
</dbReference>
<dbReference type="SUPFAM" id="SSF56059">
    <property type="entry name" value="Glutathione synthetase ATP-binding domain-like"/>
    <property type="match status" value="1"/>
</dbReference>
<evidence type="ECO:0000256" key="20">
    <source>
        <dbReference type="PIRSR" id="PIRSR039102-3"/>
    </source>
</evidence>
<feature type="active site" evidence="19">
    <location>
        <position position="18"/>
    </location>
</feature>
<evidence type="ECO:0000256" key="11">
    <source>
        <dbReference type="ARBA" id="ARBA00022842"/>
    </source>
</evidence>
<dbReference type="RefSeq" id="WP_017489934.1">
    <property type="nucleotide sequence ID" value="NZ_CP049603.1"/>
</dbReference>
<dbReference type="Pfam" id="PF07478">
    <property type="entry name" value="Dala_Dala_lig_C"/>
    <property type="match status" value="1"/>
</dbReference>
<dbReference type="GO" id="GO:0008360">
    <property type="term" value="P:regulation of cell shape"/>
    <property type="evidence" value="ECO:0007669"/>
    <property type="project" value="UniProtKB-KW"/>
</dbReference>
<evidence type="ECO:0000256" key="15">
    <source>
        <dbReference type="ARBA" id="ARBA00023316"/>
    </source>
</evidence>
<dbReference type="Gene3D" id="3.30.1490.20">
    <property type="entry name" value="ATP-grasp fold, A domain"/>
    <property type="match status" value="1"/>
</dbReference>
<dbReference type="InterPro" id="IPR013815">
    <property type="entry name" value="ATP_grasp_subdomain_1"/>
</dbReference>
<comment type="pathway">
    <text evidence="17">Glycan biosynthesis.</text>
</comment>
<comment type="pathway">
    <text evidence="4 18">Cell wall biogenesis; peptidoglycan biosynthesis.</text>
</comment>
<dbReference type="PIRSF" id="PIRSF039102">
    <property type="entry name" value="Ddl/VanB"/>
    <property type="match status" value="1"/>
</dbReference>
<dbReference type="NCBIfam" id="TIGR01205">
    <property type="entry name" value="D_ala_D_alaTIGR"/>
    <property type="match status" value="1"/>
</dbReference>
<evidence type="ECO:0000256" key="17">
    <source>
        <dbReference type="ARBA" id="ARBA00060592"/>
    </source>
</evidence>
<dbReference type="Proteomes" id="UP000192536">
    <property type="component" value="Unassembled WGS sequence"/>
</dbReference>
<dbReference type="InterPro" id="IPR000291">
    <property type="entry name" value="D-Ala_lig_Van_CS"/>
</dbReference>
<evidence type="ECO:0000256" key="14">
    <source>
        <dbReference type="ARBA" id="ARBA00023211"/>
    </source>
</evidence>
<evidence type="ECO:0000313" key="23">
    <source>
        <dbReference type="EMBL" id="ORJ27237.1"/>
    </source>
</evidence>
<gene>
    <name evidence="18 23" type="primary">ddl</name>
    <name evidence="23" type="ORF">BS640_01865</name>
</gene>
<dbReference type="GO" id="GO:0005829">
    <property type="term" value="C:cytosol"/>
    <property type="evidence" value="ECO:0007669"/>
    <property type="project" value="TreeGrafter"/>
</dbReference>
<evidence type="ECO:0000256" key="18">
    <source>
        <dbReference type="HAMAP-Rule" id="MF_00047"/>
    </source>
</evidence>
<keyword evidence="9 21" id="KW-0547">Nucleotide-binding</keyword>
<comment type="cofactor">
    <cofactor evidence="20">
        <name>Mg(2+)</name>
        <dbReference type="ChEBI" id="CHEBI:18420"/>
    </cofactor>
    <cofactor evidence="20">
        <name>Mn(2+)</name>
        <dbReference type="ChEBI" id="CHEBI:29035"/>
    </cofactor>
    <text evidence="20">Binds 2 magnesium or manganese ions per subunit.</text>
</comment>
<evidence type="ECO:0000256" key="8">
    <source>
        <dbReference type="ARBA" id="ARBA00022723"/>
    </source>
</evidence>
<dbReference type="FunFam" id="3.30.1490.20:FF:000007">
    <property type="entry name" value="D-alanine--D-alanine ligase"/>
    <property type="match status" value="1"/>
</dbReference>
<dbReference type="GO" id="GO:0071555">
    <property type="term" value="P:cell wall organization"/>
    <property type="evidence" value="ECO:0007669"/>
    <property type="project" value="UniProtKB-KW"/>
</dbReference>
<dbReference type="Pfam" id="PF01820">
    <property type="entry name" value="Dala_Dala_lig_N"/>
    <property type="match status" value="1"/>
</dbReference>
<feature type="binding site" evidence="20">
    <location>
        <position position="273"/>
    </location>
    <ligand>
        <name>Mg(2+)</name>
        <dbReference type="ChEBI" id="CHEBI:18420"/>
        <label>1</label>
    </ligand>
</feature>
<sequence>MSNSKTKVAVLFGGTSAEREVSLQSGAAVLAGLREAGIDAHAVDTKTVSVTALKEQGFGKVFIALHGRGGEDGTLQGVLEHLGLPYTGSGVMASALTMDKFRTKLVWQSLGLPVSPFVALNKKQLDQAGQGALRDKINALGLPVIVKPSREGSSVGMSKVNAPEELLPALEEAFRHDDDLLIEQWLSGPEYTVAIVGDQVMPSIRIQPAGIFYDYQAKYISDETQYFCPSGLSAEQEQQLSDLALQAYRALDCSGWGRVDVMQDSEGNFNLLEVNTSPGMTSHSLVPMAAKQAGLSFPQLVARILELAD</sequence>
<dbReference type="FunFam" id="3.40.50.20:FF:000013">
    <property type="entry name" value="D-alanine--D-alanine ligase"/>
    <property type="match status" value="1"/>
</dbReference>
<keyword evidence="24" id="KW-1185">Reference proteome</keyword>
<dbReference type="GO" id="GO:0005524">
    <property type="term" value="F:ATP binding"/>
    <property type="evidence" value="ECO:0007669"/>
    <property type="project" value="UniProtKB-UniRule"/>
</dbReference>
<keyword evidence="10 21" id="KW-0067">ATP-binding</keyword>
<comment type="caution">
    <text evidence="23">The sequence shown here is derived from an EMBL/GenBank/DDBJ whole genome shotgun (WGS) entry which is preliminary data.</text>
</comment>
<comment type="subcellular location">
    <subcellularLocation>
        <location evidence="3 18">Cytoplasm</location>
    </subcellularLocation>
</comment>
<feature type="active site" evidence="19">
    <location>
        <position position="284"/>
    </location>
</feature>
<keyword evidence="11 20" id="KW-0460">Magnesium</keyword>
<protein>
    <recommendedName>
        <fullName evidence="18">D-alanine--D-alanine ligase</fullName>
        <ecNumber evidence="18">6.3.2.4</ecNumber>
    </recommendedName>
    <alternativeName>
        <fullName evidence="18">D-Ala-D-Ala ligase</fullName>
    </alternativeName>
    <alternativeName>
        <fullName evidence="18">D-alanylalanine synthetase</fullName>
    </alternativeName>
</protein>
<dbReference type="PANTHER" id="PTHR23132:SF23">
    <property type="entry name" value="D-ALANINE--D-ALANINE LIGASE B"/>
    <property type="match status" value="1"/>
</dbReference>
<evidence type="ECO:0000256" key="13">
    <source>
        <dbReference type="ARBA" id="ARBA00022984"/>
    </source>
</evidence>
<comment type="function">
    <text evidence="2 18">Cell wall formation.</text>
</comment>
<dbReference type="GO" id="GO:0009252">
    <property type="term" value="P:peptidoglycan biosynthetic process"/>
    <property type="evidence" value="ECO:0007669"/>
    <property type="project" value="UniProtKB-UniRule"/>
</dbReference>
<dbReference type="InterPro" id="IPR011095">
    <property type="entry name" value="Dala_Dala_lig_C"/>
</dbReference>
<comment type="similarity">
    <text evidence="5 18">Belongs to the D-alanine--D-alanine ligase family.</text>
</comment>
<dbReference type="HAMAP" id="MF_00047">
    <property type="entry name" value="Dala_Dala_lig"/>
    <property type="match status" value="1"/>
</dbReference>
<evidence type="ECO:0000256" key="1">
    <source>
        <dbReference type="ARBA" id="ARBA00001936"/>
    </source>
</evidence>
<evidence type="ECO:0000256" key="9">
    <source>
        <dbReference type="ARBA" id="ARBA00022741"/>
    </source>
</evidence>
<dbReference type="PANTHER" id="PTHR23132">
    <property type="entry name" value="D-ALANINE--D-ALANINE LIGASE"/>
    <property type="match status" value="1"/>
</dbReference>
<evidence type="ECO:0000256" key="16">
    <source>
        <dbReference type="ARBA" id="ARBA00047614"/>
    </source>
</evidence>
<dbReference type="EC" id="6.3.2.4" evidence="18"/>
<name>A0A1X0WKC6_9GAMM</name>
<dbReference type="SUPFAM" id="SSF52440">
    <property type="entry name" value="PreATP-grasp domain"/>
    <property type="match status" value="1"/>
</dbReference>
<comment type="cofactor">
    <cofactor evidence="1">
        <name>Mn(2+)</name>
        <dbReference type="ChEBI" id="CHEBI:29035"/>
    </cofactor>
</comment>
<dbReference type="Gene3D" id="3.40.50.20">
    <property type="match status" value="1"/>
</dbReference>
<dbReference type="EMBL" id="MRWE01000002">
    <property type="protein sequence ID" value="ORJ27237.1"/>
    <property type="molecule type" value="Genomic_DNA"/>
</dbReference>
<dbReference type="FunFam" id="3.30.470.20:FF:000008">
    <property type="entry name" value="D-alanine--D-alanine ligase"/>
    <property type="match status" value="1"/>
</dbReference>
<evidence type="ECO:0000256" key="3">
    <source>
        <dbReference type="ARBA" id="ARBA00004496"/>
    </source>
</evidence>
<evidence type="ECO:0000256" key="6">
    <source>
        <dbReference type="ARBA" id="ARBA00022490"/>
    </source>
</evidence>
<dbReference type="PROSITE" id="PS00843">
    <property type="entry name" value="DALA_DALA_LIGASE_1"/>
    <property type="match status" value="1"/>
</dbReference>
<feature type="binding site" evidence="20">
    <location>
        <position position="260"/>
    </location>
    <ligand>
        <name>Mg(2+)</name>
        <dbReference type="ChEBI" id="CHEBI:18420"/>
        <label>1</label>
    </ligand>
</feature>
<dbReference type="InterPro" id="IPR011127">
    <property type="entry name" value="Dala_Dala_lig_N"/>
</dbReference>
<keyword evidence="8 20" id="KW-0479">Metal-binding</keyword>
<dbReference type="InterPro" id="IPR011761">
    <property type="entry name" value="ATP-grasp"/>
</dbReference>
<evidence type="ECO:0000256" key="21">
    <source>
        <dbReference type="PROSITE-ProRule" id="PRU00409"/>
    </source>
</evidence>
<dbReference type="UniPathway" id="UPA00219"/>
<keyword evidence="7 18" id="KW-0436">Ligase</keyword>
<dbReference type="STRING" id="1646377.BS640_01865"/>
<evidence type="ECO:0000256" key="4">
    <source>
        <dbReference type="ARBA" id="ARBA00004752"/>
    </source>
</evidence>
<reference evidence="23 24" key="1">
    <citation type="journal article" date="2017" name="Int. J. Syst. Evol. Microbiol.">
        <title>Rouxiella badensis sp. nov. and Rouxiella silvae sp. nov. isolated from peat bog soil in Germany and emendation of the genus description.</title>
        <authorList>
            <person name="Le Fleche-Mateos A."/>
            <person name="Kugler J.H."/>
            <person name="Hansen S.H."/>
            <person name="Syldatk C."/>
            <person name="Hausmann R."/>
            <person name="Lomprez F."/>
            <person name="Vandenbogaert M."/>
            <person name="Manuguerra J.C."/>
            <person name="Grimont P.A."/>
        </authorList>
    </citation>
    <scope>NUCLEOTIDE SEQUENCE [LARGE SCALE GENOMIC DNA]</scope>
    <source>
        <strain evidence="23 24">DSM 100043</strain>
    </source>
</reference>
<feature type="binding site" evidence="20">
    <location>
        <position position="275"/>
    </location>
    <ligand>
        <name>Mg(2+)</name>
        <dbReference type="ChEBI" id="CHEBI:18420"/>
        <label>2</label>
    </ligand>
</feature>
<organism evidence="23 24">
    <name type="scientific">Rouxiella badensis</name>
    <dbReference type="NCBI Taxonomy" id="1646377"/>
    <lineage>
        <taxon>Bacteria</taxon>
        <taxon>Pseudomonadati</taxon>
        <taxon>Pseudomonadota</taxon>
        <taxon>Gammaproteobacteria</taxon>
        <taxon>Enterobacterales</taxon>
        <taxon>Yersiniaceae</taxon>
        <taxon>Rouxiella</taxon>
    </lineage>
</organism>
<accession>A0A1X0WKC6</accession>
<evidence type="ECO:0000313" key="24">
    <source>
        <dbReference type="Proteomes" id="UP000192536"/>
    </source>
</evidence>
<evidence type="ECO:0000256" key="10">
    <source>
        <dbReference type="ARBA" id="ARBA00022840"/>
    </source>
</evidence>
<dbReference type="PROSITE" id="PS00844">
    <property type="entry name" value="DALA_DALA_LIGASE_2"/>
    <property type="match status" value="1"/>
</dbReference>
<evidence type="ECO:0000259" key="22">
    <source>
        <dbReference type="PROSITE" id="PS50975"/>
    </source>
</evidence>
<keyword evidence="15 18" id="KW-0961">Cell wall biogenesis/degradation</keyword>
<evidence type="ECO:0000256" key="5">
    <source>
        <dbReference type="ARBA" id="ARBA00010871"/>
    </source>
</evidence>
<keyword evidence="12 18" id="KW-0133">Cell shape</keyword>
<evidence type="ECO:0000256" key="7">
    <source>
        <dbReference type="ARBA" id="ARBA00022598"/>
    </source>
</evidence>
<dbReference type="GO" id="GO:0008716">
    <property type="term" value="F:D-alanine-D-alanine ligase activity"/>
    <property type="evidence" value="ECO:0007669"/>
    <property type="project" value="UniProtKB-UniRule"/>
</dbReference>
<comment type="catalytic activity">
    <reaction evidence="16 18">
        <text>2 D-alanine + ATP = D-alanyl-D-alanine + ADP + phosphate + H(+)</text>
        <dbReference type="Rhea" id="RHEA:11224"/>
        <dbReference type="ChEBI" id="CHEBI:15378"/>
        <dbReference type="ChEBI" id="CHEBI:30616"/>
        <dbReference type="ChEBI" id="CHEBI:43474"/>
        <dbReference type="ChEBI" id="CHEBI:57416"/>
        <dbReference type="ChEBI" id="CHEBI:57822"/>
        <dbReference type="ChEBI" id="CHEBI:456216"/>
        <dbReference type="EC" id="6.3.2.4"/>
    </reaction>
</comment>
<feature type="binding site" evidence="20">
    <location>
        <position position="273"/>
    </location>
    <ligand>
        <name>Mg(2+)</name>
        <dbReference type="ChEBI" id="CHEBI:18420"/>
        <label>2</label>
    </ligand>
</feature>
<feature type="domain" description="ATP-grasp" evidence="22">
    <location>
        <begin position="104"/>
        <end position="306"/>
    </location>
</feature>
<dbReference type="GO" id="GO:0046872">
    <property type="term" value="F:metal ion binding"/>
    <property type="evidence" value="ECO:0007669"/>
    <property type="project" value="UniProtKB-KW"/>
</dbReference>
<evidence type="ECO:0000256" key="2">
    <source>
        <dbReference type="ARBA" id="ARBA00003921"/>
    </source>
</evidence>
<feature type="active site" evidence="19">
    <location>
        <position position="153"/>
    </location>
</feature>
<dbReference type="GeneID" id="93567574"/>
<proteinExistence type="inferred from homology"/>
<dbReference type="InterPro" id="IPR016185">
    <property type="entry name" value="PreATP-grasp_dom_sf"/>
</dbReference>
<keyword evidence="13 18" id="KW-0573">Peptidoglycan synthesis</keyword>
<evidence type="ECO:0000256" key="12">
    <source>
        <dbReference type="ARBA" id="ARBA00022960"/>
    </source>
</evidence>
<dbReference type="Gene3D" id="3.30.470.20">
    <property type="entry name" value="ATP-grasp fold, B domain"/>
    <property type="match status" value="1"/>
</dbReference>
<keyword evidence="14 20" id="KW-0464">Manganese</keyword>
<dbReference type="NCBIfam" id="NF002378">
    <property type="entry name" value="PRK01372.1"/>
    <property type="match status" value="1"/>
</dbReference>
<evidence type="ECO:0000256" key="19">
    <source>
        <dbReference type="PIRSR" id="PIRSR039102-1"/>
    </source>
</evidence>